<feature type="region of interest" description="Disordered" evidence="1">
    <location>
        <begin position="54"/>
        <end position="90"/>
    </location>
</feature>
<keyword evidence="4" id="KW-1185">Reference proteome</keyword>
<keyword evidence="2" id="KW-0812">Transmembrane</keyword>
<feature type="region of interest" description="Disordered" evidence="1">
    <location>
        <begin position="106"/>
        <end position="214"/>
    </location>
</feature>
<sequence>MEGTKGQVNTEKRRVYLFIAVGLLAAAAVGYGVWRASTPSTPSASDIATVTAEVSTNSDTAGQIVPTPDPGESGLSTASTPPAPAAATADDPYLAPNAVVQSAPTDIGPTVIYRPDNIMDTPTTTEPSTAQPTPTPTPTGAGTVSGRPEDTGTTTTPPGPEQTQTTPTPDAGTPTPAEPAAPEPAAPATAPTQTPTTPATTTPQPAPAGSSLPD</sequence>
<dbReference type="RefSeq" id="WP_259426701.1">
    <property type="nucleotide sequence ID" value="NZ_JANWTC010000001.1"/>
</dbReference>
<reference evidence="3 4" key="1">
    <citation type="submission" date="2022-08" db="EMBL/GenBank/DDBJ databases">
        <title>YIM 101645 draft genome.</title>
        <authorList>
            <person name="Chen X."/>
        </authorList>
    </citation>
    <scope>NUCLEOTIDE SEQUENCE [LARGE SCALE GENOMIC DNA]</scope>
    <source>
        <strain evidence="3 4">YIM 101645</strain>
    </source>
</reference>
<feature type="compositionally biased region" description="Pro residues" evidence="1">
    <location>
        <begin position="176"/>
        <end position="185"/>
    </location>
</feature>
<dbReference type="Proteomes" id="UP001205965">
    <property type="component" value="Unassembled WGS sequence"/>
</dbReference>
<accession>A0ABT2FTU5</accession>
<organism evidence="3 4">
    <name type="scientific">Corynebacterium lemuris</name>
    <dbReference type="NCBI Taxonomy" id="1859292"/>
    <lineage>
        <taxon>Bacteria</taxon>
        <taxon>Bacillati</taxon>
        <taxon>Actinomycetota</taxon>
        <taxon>Actinomycetes</taxon>
        <taxon>Mycobacteriales</taxon>
        <taxon>Corynebacteriaceae</taxon>
        <taxon>Corynebacterium</taxon>
    </lineage>
</organism>
<keyword evidence="2" id="KW-0472">Membrane</keyword>
<evidence type="ECO:0000256" key="2">
    <source>
        <dbReference type="SAM" id="Phobius"/>
    </source>
</evidence>
<name>A0ABT2FTU5_9CORY</name>
<proteinExistence type="predicted"/>
<evidence type="ECO:0000313" key="4">
    <source>
        <dbReference type="Proteomes" id="UP001205965"/>
    </source>
</evidence>
<feature type="compositionally biased region" description="Low complexity" evidence="1">
    <location>
        <begin position="121"/>
        <end position="142"/>
    </location>
</feature>
<feature type="transmembrane region" description="Helical" evidence="2">
    <location>
        <begin position="15"/>
        <end position="34"/>
    </location>
</feature>
<feature type="compositionally biased region" description="Low complexity" evidence="1">
    <location>
        <begin position="151"/>
        <end position="175"/>
    </location>
</feature>
<evidence type="ECO:0000256" key="1">
    <source>
        <dbReference type="SAM" id="MobiDB-lite"/>
    </source>
</evidence>
<dbReference type="EMBL" id="JANWTC010000001">
    <property type="protein sequence ID" value="MCS5478648.1"/>
    <property type="molecule type" value="Genomic_DNA"/>
</dbReference>
<protein>
    <submittedName>
        <fullName evidence="3">Uncharacterized protein</fullName>
    </submittedName>
</protein>
<keyword evidence="2" id="KW-1133">Transmembrane helix</keyword>
<feature type="compositionally biased region" description="Low complexity" evidence="1">
    <location>
        <begin position="186"/>
        <end position="203"/>
    </location>
</feature>
<gene>
    <name evidence="3" type="ORF">NYP18_03150</name>
</gene>
<comment type="caution">
    <text evidence="3">The sequence shown here is derived from an EMBL/GenBank/DDBJ whole genome shotgun (WGS) entry which is preliminary data.</text>
</comment>
<evidence type="ECO:0000313" key="3">
    <source>
        <dbReference type="EMBL" id="MCS5478648.1"/>
    </source>
</evidence>
<feature type="compositionally biased region" description="Low complexity" evidence="1">
    <location>
        <begin position="76"/>
        <end position="89"/>
    </location>
</feature>